<name>A0A9K3P269_HELAN</name>
<comment type="caution">
    <text evidence="1">The sequence shown here is derived from an EMBL/GenBank/DDBJ whole genome shotgun (WGS) entry which is preliminary data.</text>
</comment>
<reference evidence="1" key="1">
    <citation type="journal article" date="2017" name="Nature">
        <title>The sunflower genome provides insights into oil metabolism, flowering and Asterid evolution.</title>
        <authorList>
            <person name="Badouin H."/>
            <person name="Gouzy J."/>
            <person name="Grassa C.J."/>
            <person name="Murat F."/>
            <person name="Staton S.E."/>
            <person name="Cottret L."/>
            <person name="Lelandais-Briere C."/>
            <person name="Owens G.L."/>
            <person name="Carrere S."/>
            <person name="Mayjonade B."/>
            <person name="Legrand L."/>
            <person name="Gill N."/>
            <person name="Kane N.C."/>
            <person name="Bowers J.E."/>
            <person name="Hubner S."/>
            <person name="Bellec A."/>
            <person name="Berard A."/>
            <person name="Berges H."/>
            <person name="Blanchet N."/>
            <person name="Boniface M.C."/>
            <person name="Brunel D."/>
            <person name="Catrice O."/>
            <person name="Chaidir N."/>
            <person name="Claudel C."/>
            <person name="Donnadieu C."/>
            <person name="Faraut T."/>
            <person name="Fievet G."/>
            <person name="Helmstetter N."/>
            <person name="King M."/>
            <person name="Knapp S.J."/>
            <person name="Lai Z."/>
            <person name="Le Paslier M.C."/>
            <person name="Lippi Y."/>
            <person name="Lorenzon L."/>
            <person name="Mandel J.R."/>
            <person name="Marage G."/>
            <person name="Marchand G."/>
            <person name="Marquand E."/>
            <person name="Bret-Mestries E."/>
            <person name="Morien E."/>
            <person name="Nambeesan S."/>
            <person name="Nguyen T."/>
            <person name="Pegot-Espagnet P."/>
            <person name="Pouilly N."/>
            <person name="Raftis F."/>
            <person name="Sallet E."/>
            <person name="Schiex T."/>
            <person name="Thomas J."/>
            <person name="Vandecasteele C."/>
            <person name="Vares D."/>
            <person name="Vear F."/>
            <person name="Vautrin S."/>
            <person name="Crespi M."/>
            <person name="Mangin B."/>
            <person name="Burke J.M."/>
            <person name="Salse J."/>
            <person name="Munos S."/>
            <person name="Vincourt P."/>
            <person name="Rieseberg L.H."/>
            <person name="Langlade N.B."/>
        </authorList>
    </citation>
    <scope>NUCLEOTIDE SEQUENCE</scope>
    <source>
        <tissue evidence="1">Leaves</tissue>
    </source>
</reference>
<evidence type="ECO:0000313" key="1">
    <source>
        <dbReference type="EMBL" id="KAF5821316.1"/>
    </source>
</evidence>
<gene>
    <name evidence="1" type="ORF">HanXRQr2_Chr01g0012511</name>
</gene>
<protein>
    <submittedName>
        <fullName evidence="1">Uncharacterized protein</fullName>
    </submittedName>
</protein>
<dbReference type="AlphaFoldDB" id="A0A9K3P269"/>
<organism evidence="1 2">
    <name type="scientific">Helianthus annuus</name>
    <name type="common">Common sunflower</name>
    <dbReference type="NCBI Taxonomy" id="4232"/>
    <lineage>
        <taxon>Eukaryota</taxon>
        <taxon>Viridiplantae</taxon>
        <taxon>Streptophyta</taxon>
        <taxon>Embryophyta</taxon>
        <taxon>Tracheophyta</taxon>
        <taxon>Spermatophyta</taxon>
        <taxon>Magnoliopsida</taxon>
        <taxon>eudicotyledons</taxon>
        <taxon>Gunneridae</taxon>
        <taxon>Pentapetalae</taxon>
        <taxon>asterids</taxon>
        <taxon>campanulids</taxon>
        <taxon>Asterales</taxon>
        <taxon>Asteraceae</taxon>
        <taxon>Asteroideae</taxon>
        <taxon>Heliantheae alliance</taxon>
        <taxon>Heliantheae</taxon>
        <taxon>Helianthus</taxon>
    </lineage>
</organism>
<dbReference type="Proteomes" id="UP000215914">
    <property type="component" value="Unassembled WGS sequence"/>
</dbReference>
<reference evidence="1" key="2">
    <citation type="submission" date="2020-06" db="EMBL/GenBank/DDBJ databases">
        <title>Helianthus annuus Genome sequencing and assembly Release 2.</title>
        <authorList>
            <person name="Gouzy J."/>
            <person name="Langlade N."/>
            <person name="Munos S."/>
        </authorList>
    </citation>
    <scope>NUCLEOTIDE SEQUENCE</scope>
    <source>
        <tissue evidence="1">Leaves</tissue>
    </source>
</reference>
<dbReference type="EMBL" id="MNCJ02000316">
    <property type="protein sequence ID" value="KAF5821316.1"/>
    <property type="molecule type" value="Genomic_DNA"/>
</dbReference>
<dbReference type="Gramene" id="mRNA:HanXRQr2_Chr01g0012511">
    <property type="protein sequence ID" value="CDS:HanXRQr2_Chr01g0012511.1"/>
    <property type="gene ID" value="HanXRQr2_Chr01g0012511"/>
</dbReference>
<keyword evidence="2" id="KW-1185">Reference proteome</keyword>
<accession>A0A9K3P269</accession>
<evidence type="ECO:0000313" key="2">
    <source>
        <dbReference type="Proteomes" id="UP000215914"/>
    </source>
</evidence>
<sequence length="74" mass="8495">MLRMLDLEGSSFEVNAYLSNEVYSIDDPSDHLSDPSDQTSWAGYKYPCSVLCFILDAHRQKIELRAFCPKHTHT</sequence>
<proteinExistence type="predicted"/>